<dbReference type="Proteomes" id="UP000011014">
    <property type="component" value="Unassembled WGS sequence"/>
</dbReference>
<evidence type="ECO:0000313" key="2">
    <source>
        <dbReference type="EMBL" id="CBY41899.1"/>
    </source>
</evidence>
<accession>E4Z2H1</accession>
<dbReference type="PROSITE" id="PS50060">
    <property type="entry name" value="MAM_2"/>
    <property type="match status" value="1"/>
</dbReference>
<proteinExistence type="predicted"/>
<dbReference type="Gene3D" id="2.60.120.200">
    <property type="match status" value="1"/>
</dbReference>
<name>E4Z2H1_OIKDI</name>
<dbReference type="GO" id="GO:0016020">
    <property type="term" value="C:membrane"/>
    <property type="evidence" value="ECO:0007669"/>
    <property type="project" value="InterPro"/>
</dbReference>
<organism evidence="2">
    <name type="scientific">Oikopleura dioica</name>
    <name type="common">Tunicate</name>
    <dbReference type="NCBI Taxonomy" id="34765"/>
    <lineage>
        <taxon>Eukaryota</taxon>
        <taxon>Metazoa</taxon>
        <taxon>Chordata</taxon>
        <taxon>Tunicata</taxon>
        <taxon>Appendicularia</taxon>
        <taxon>Copelata</taxon>
        <taxon>Oikopleuridae</taxon>
        <taxon>Oikopleura</taxon>
    </lineage>
</organism>
<feature type="domain" description="MAM" evidence="1">
    <location>
        <begin position="8"/>
        <end position="63"/>
    </location>
</feature>
<gene>
    <name evidence="2" type="ORF">GSOID_T00023995001</name>
</gene>
<dbReference type="EMBL" id="FN656716">
    <property type="protein sequence ID" value="CBY41899.1"/>
    <property type="molecule type" value="Genomic_DNA"/>
</dbReference>
<sequence length="151" mass="17130">NLSKNRTDWRYAQIPIMPSFAGNDQLKRFYSRAKIQFDARRGFSYLSDIALDDVMLLDQPCQKIPIAGTTASPNRISAMATFSPSYTQKPTVRTTTRSIRPEDLEKISYRKNRAAIADGIHQVTCGKGAEGEFYHSKNGSSRIFHFKNESF</sequence>
<reference evidence="2" key="1">
    <citation type="journal article" date="2010" name="Science">
        <title>Plasticity of animal genome architecture unmasked by rapid evolution of a pelagic tunicate.</title>
        <authorList>
            <person name="Denoeud F."/>
            <person name="Henriet S."/>
            <person name="Mungpakdee S."/>
            <person name="Aury J.M."/>
            <person name="Da Silva C."/>
            <person name="Brinkmann H."/>
            <person name="Mikhaleva J."/>
            <person name="Olsen L.C."/>
            <person name="Jubin C."/>
            <person name="Canestro C."/>
            <person name="Bouquet J.M."/>
            <person name="Danks G."/>
            <person name="Poulain J."/>
            <person name="Campsteijn C."/>
            <person name="Adamski M."/>
            <person name="Cross I."/>
            <person name="Yadetie F."/>
            <person name="Muffato M."/>
            <person name="Louis A."/>
            <person name="Butcher S."/>
            <person name="Tsagkogeorga G."/>
            <person name="Konrad A."/>
            <person name="Singh S."/>
            <person name="Jensen M.F."/>
            <person name="Cong E.H."/>
            <person name="Eikeseth-Otteraa H."/>
            <person name="Noel B."/>
            <person name="Anthouard V."/>
            <person name="Porcel B.M."/>
            <person name="Kachouri-Lafond R."/>
            <person name="Nishino A."/>
            <person name="Ugolini M."/>
            <person name="Chourrout P."/>
            <person name="Nishida H."/>
            <person name="Aasland R."/>
            <person name="Huzurbazar S."/>
            <person name="Westhof E."/>
            <person name="Delsuc F."/>
            <person name="Lehrach H."/>
            <person name="Reinhardt R."/>
            <person name="Weissenbach J."/>
            <person name="Roy S.W."/>
            <person name="Artiguenave F."/>
            <person name="Postlethwait J.H."/>
            <person name="Manak J.R."/>
            <person name="Thompson E.M."/>
            <person name="Jaillon O."/>
            <person name="Du Pasquier L."/>
            <person name="Boudinot P."/>
            <person name="Liberles D.A."/>
            <person name="Volff J.N."/>
            <person name="Philippe H."/>
            <person name="Lenhard B."/>
            <person name="Roest Crollius H."/>
            <person name="Wincker P."/>
            <person name="Chourrout D."/>
        </authorList>
    </citation>
    <scope>NUCLEOTIDE SEQUENCE [LARGE SCALE GENOMIC DNA]</scope>
</reference>
<feature type="non-terminal residue" evidence="2">
    <location>
        <position position="1"/>
    </location>
</feature>
<dbReference type="InterPro" id="IPR000998">
    <property type="entry name" value="MAM_dom"/>
</dbReference>
<protein>
    <recommendedName>
        <fullName evidence="1">MAM domain-containing protein</fullName>
    </recommendedName>
</protein>
<evidence type="ECO:0000259" key="1">
    <source>
        <dbReference type="PROSITE" id="PS50060"/>
    </source>
</evidence>
<dbReference type="AlphaFoldDB" id="E4Z2H1"/>